<name>A0A1X7RH23_ZYMT9</name>
<gene>
    <name evidence="2" type="ORF">ZT3D7_G1657</name>
</gene>
<evidence type="ECO:0000256" key="1">
    <source>
        <dbReference type="SAM" id="MobiDB-lite"/>
    </source>
</evidence>
<dbReference type="SUPFAM" id="SSF48403">
    <property type="entry name" value="Ankyrin repeat"/>
    <property type="match status" value="1"/>
</dbReference>
<reference evidence="2 3" key="1">
    <citation type="submission" date="2016-06" db="EMBL/GenBank/DDBJ databases">
        <authorList>
            <person name="Kjaerup R.B."/>
            <person name="Dalgaard T.S."/>
            <person name="Juul-Madsen H.R."/>
        </authorList>
    </citation>
    <scope>NUCLEOTIDE SEQUENCE [LARGE SCALE GENOMIC DNA]</scope>
</reference>
<dbReference type="AlphaFoldDB" id="A0A1X7RH23"/>
<proteinExistence type="predicted"/>
<organism evidence="2 3">
    <name type="scientific">Zymoseptoria tritici (strain ST99CH_3D7)</name>
    <dbReference type="NCBI Taxonomy" id="1276538"/>
    <lineage>
        <taxon>Eukaryota</taxon>
        <taxon>Fungi</taxon>
        <taxon>Dikarya</taxon>
        <taxon>Ascomycota</taxon>
        <taxon>Pezizomycotina</taxon>
        <taxon>Dothideomycetes</taxon>
        <taxon>Dothideomycetidae</taxon>
        <taxon>Mycosphaerellales</taxon>
        <taxon>Mycosphaerellaceae</taxon>
        <taxon>Zymoseptoria</taxon>
    </lineage>
</organism>
<feature type="compositionally biased region" description="Polar residues" evidence="1">
    <location>
        <begin position="132"/>
        <end position="143"/>
    </location>
</feature>
<dbReference type="Gene3D" id="1.25.40.20">
    <property type="entry name" value="Ankyrin repeat-containing domain"/>
    <property type="match status" value="1"/>
</dbReference>
<dbReference type="InterPro" id="IPR036770">
    <property type="entry name" value="Ankyrin_rpt-contain_sf"/>
</dbReference>
<feature type="region of interest" description="Disordered" evidence="1">
    <location>
        <begin position="130"/>
        <end position="163"/>
    </location>
</feature>
<accession>A0A1X7RH23</accession>
<dbReference type="EMBL" id="LT853692">
    <property type="protein sequence ID" value="SMQ46511.1"/>
    <property type="molecule type" value="Genomic_DNA"/>
</dbReference>
<dbReference type="Proteomes" id="UP000215127">
    <property type="component" value="Chromosome 1"/>
</dbReference>
<evidence type="ECO:0000313" key="2">
    <source>
        <dbReference type="EMBL" id="SMQ46511.1"/>
    </source>
</evidence>
<dbReference type="Pfam" id="PF13857">
    <property type="entry name" value="Ank_5"/>
    <property type="match status" value="1"/>
</dbReference>
<dbReference type="SMART" id="SM00248">
    <property type="entry name" value="ANK"/>
    <property type="match status" value="2"/>
</dbReference>
<dbReference type="STRING" id="1276538.A0A1X7RH23"/>
<dbReference type="InterPro" id="IPR002110">
    <property type="entry name" value="Ankyrin_rpt"/>
</dbReference>
<evidence type="ECO:0000313" key="3">
    <source>
        <dbReference type="Proteomes" id="UP000215127"/>
    </source>
</evidence>
<sequence length="229" mass="24485">MAQAPSIDRLLNLVPESSDTVLSYLQTHPDLALKQDAHGYSLVHAAASYGHTDLLRVLVKDYNVDPNIKDEDGETALFSVEDVAMAKELIELGTDMNLRNDEGQLAAEKLDDPDEQPAVAAYLKEAAGGGSTATADISESLSNGDAAGHHPPPPPPLPQGLQLNVGTMRAGDAGEEPDPEFRRRIEELAARGDFDGEEGQRELRNLVMDAISGVANDAQAPAASRRRLD</sequence>
<protein>
    <submittedName>
        <fullName evidence="2">Uncharacterized protein</fullName>
    </submittedName>
</protein>
<keyword evidence="3" id="KW-1185">Reference proteome</keyword>